<dbReference type="SUPFAM" id="SSF54654">
    <property type="entry name" value="CI-2 family of serine protease inhibitors"/>
    <property type="match status" value="1"/>
</dbReference>
<name>A0ABR0U054_REHGL</name>
<gene>
    <name evidence="4" type="ORF">DH2020_008147</name>
</gene>
<keyword evidence="2" id="KW-0646">Protease inhibitor</keyword>
<organism evidence="4 5">
    <name type="scientific">Rehmannia glutinosa</name>
    <name type="common">Chinese foxglove</name>
    <dbReference type="NCBI Taxonomy" id="99300"/>
    <lineage>
        <taxon>Eukaryota</taxon>
        <taxon>Viridiplantae</taxon>
        <taxon>Streptophyta</taxon>
        <taxon>Embryophyta</taxon>
        <taxon>Tracheophyta</taxon>
        <taxon>Spermatophyta</taxon>
        <taxon>Magnoliopsida</taxon>
        <taxon>eudicotyledons</taxon>
        <taxon>Gunneridae</taxon>
        <taxon>Pentapetalae</taxon>
        <taxon>asterids</taxon>
        <taxon>lamiids</taxon>
        <taxon>Lamiales</taxon>
        <taxon>Orobanchaceae</taxon>
        <taxon>Rehmannieae</taxon>
        <taxon>Rehmannia</taxon>
    </lineage>
</organism>
<dbReference type="Gene3D" id="3.30.10.10">
    <property type="entry name" value="Trypsin Inhibitor V, subunit A"/>
    <property type="match status" value="1"/>
</dbReference>
<dbReference type="PANTHER" id="PTHR33091:SF50">
    <property type="entry name" value="OS06G0319900 PROTEIN"/>
    <property type="match status" value="1"/>
</dbReference>
<dbReference type="EMBL" id="JABTTQ020003506">
    <property type="protein sequence ID" value="KAK6115878.1"/>
    <property type="molecule type" value="Genomic_DNA"/>
</dbReference>
<keyword evidence="5" id="KW-1185">Reference proteome</keyword>
<dbReference type="Proteomes" id="UP001318860">
    <property type="component" value="Unassembled WGS sequence"/>
</dbReference>
<proteinExistence type="inferred from homology"/>
<accession>A0ABR0U054</accession>
<comment type="caution">
    <text evidence="4">The sequence shown here is derived from an EMBL/GenBank/DDBJ whole genome shotgun (WGS) entry which is preliminary data.</text>
</comment>
<dbReference type="InterPro" id="IPR036354">
    <property type="entry name" value="Prot_inh_pot1_sf"/>
</dbReference>
<evidence type="ECO:0000256" key="3">
    <source>
        <dbReference type="ARBA" id="ARBA00022900"/>
    </source>
</evidence>
<comment type="similarity">
    <text evidence="1">Belongs to the protease inhibitor I13 (potato type I serine protease inhibitor) family.</text>
</comment>
<dbReference type="InterPro" id="IPR000864">
    <property type="entry name" value="Prot_inh_pot1"/>
</dbReference>
<dbReference type="PANTHER" id="PTHR33091">
    <property type="entry name" value="PROTEIN, PUTATIVE, EXPRESSED-RELATED"/>
    <property type="match status" value="1"/>
</dbReference>
<protein>
    <submittedName>
        <fullName evidence="4">Uncharacterized protein</fullName>
    </submittedName>
</protein>
<evidence type="ECO:0000313" key="4">
    <source>
        <dbReference type="EMBL" id="KAK6115878.1"/>
    </source>
</evidence>
<evidence type="ECO:0000313" key="5">
    <source>
        <dbReference type="Proteomes" id="UP001318860"/>
    </source>
</evidence>
<dbReference type="Pfam" id="PF00280">
    <property type="entry name" value="potato_inhibit"/>
    <property type="match status" value="1"/>
</dbReference>
<evidence type="ECO:0000256" key="1">
    <source>
        <dbReference type="ARBA" id="ARBA00008210"/>
    </source>
</evidence>
<sequence length="91" mass="10300">MSSPLVRYPPCDRFPSCITRECCGQGKYNTSWPNVVGMTVQQASDFIVHDNPWVTIVPVKQGDAIEFDNFCCNRVLLPFDENNPPYSAFSH</sequence>
<keyword evidence="3" id="KW-0722">Serine protease inhibitor</keyword>
<reference evidence="4 5" key="1">
    <citation type="journal article" date="2021" name="Comput. Struct. Biotechnol. J.">
        <title>De novo genome assembly of the potent medicinal plant Rehmannia glutinosa using nanopore technology.</title>
        <authorList>
            <person name="Ma L."/>
            <person name="Dong C."/>
            <person name="Song C."/>
            <person name="Wang X."/>
            <person name="Zheng X."/>
            <person name="Niu Y."/>
            <person name="Chen S."/>
            <person name="Feng W."/>
        </authorList>
    </citation>
    <scope>NUCLEOTIDE SEQUENCE [LARGE SCALE GENOMIC DNA]</scope>
    <source>
        <strain evidence="4">DH-2019</strain>
    </source>
</reference>
<evidence type="ECO:0000256" key="2">
    <source>
        <dbReference type="ARBA" id="ARBA00022690"/>
    </source>
</evidence>